<dbReference type="Pfam" id="PF20911">
    <property type="entry name" value="GP7"/>
    <property type="match status" value="1"/>
</dbReference>
<organism evidence="1">
    <name type="scientific">marine sediment metagenome</name>
    <dbReference type="NCBI Taxonomy" id="412755"/>
    <lineage>
        <taxon>unclassified sequences</taxon>
        <taxon>metagenomes</taxon>
        <taxon>ecological metagenomes</taxon>
    </lineage>
</organism>
<proteinExistence type="predicted"/>
<feature type="non-terminal residue" evidence="1">
    <location>
        <position position="1"/>
    </location>
</feature>
<name>A0A0F8ZM17_9ZZZZ</name>
<dbReference type="InterPro" id="IPR048813">
    <property type="entry name" value="GP7-like"/>
</dbReference>
<dbReference type="EMBL" id="LAZR01059616">
    <property type="protein sequence ID" value="KKK67434.1"/>
    <property type="molecule type" value="Genomic_DNA"/>
</dbReference>
<dbReference type="AlphaFoldDB" id="A0A0F8ZM17"/>
<accession>A0A0F8ZM17</accession>
<evidence type="ECO:0000313" key="1">
    <source>
        <dbReference type="EMBL" id="KKK67434.1"/>
    </source>
</evidence>
<gene>
    <name evidence="1" type="ORF">LCGC14_2954130</name>
</gene>
<comment type="caution">
    <text evidence="1">The sequence shown here is derived from an EMBL/GenBank/DDBJ whole genome shotgun (WGS) entry which is preliminary data.</text>
</comment>
<reference evidence="1" key="1">
    <citation type="journal article" date="2015" name="Nature">
        <title>Complex archaea that bridge the gap between prokaryotes and eukaryotes.</title>
        <authorList>
            <person name="Spang A."/>
            <person name="Saw J.H."/>
            <person name="Jorgensen S.L."/>
            <person name="Zaremba-Niedzwiedzka K."/>
            <person name="Martijn J."/>
            <person name="Lind A.E."/>
            <person name="van Eijk R."/>
            <person name="Schleper C."/>
            <person name="Guy L."/>
            <person name="Ettema T.J."/>
        </authorList>
    </citation>
    <scope>NUCLEOTIDE SEQUENCE</scope>
</reference>
<sequence length="81" mass="8952">PSANLPSLMFRAMRLIPNLGRGRATFYMSRDMLTFLRRQLAAATSMSTLQISNVGGKMVTAFQGIPIKRSDTLSSDETRVT</sequence>
<protein>
    <submittedName>
        <fullName evidence="1">Uncharacterized protein</fullName>
    </submittedName>
</protein>